<evidence type="ECO:0000313" key="2">
    <source>
        <dbReference type="Proteomes" id="UP000020681"/>
    </source>
</evidence>
<reference evidence="1 2" key="1">
    <citation type="submission" date="2014-01" db="EMBL/GenBank/DDBJ databases">
        <authorList>
            <person name="Dobos K."/>
            <person name="Lenaerts A."/>
            <person name="Ordway D."/>
            <person name="DeGroote M.A."/>
            <person name="Parker T."/>
            <person name="Sizemore C."/>
            <person name="Tallon L.J."/>
            <person name="Sadzewicz L.K."/>
            <person name="Sengamalay N."/>
            <person name="Fraser C.M."/>
            <person name="Hine E."/>
            <person name="Shefchek K.A."/>
            <person name="Das S.P."/>
            <person name="Tettelin H."/>
        </authorList>
    </citation>
    <scope>NUCLEOTIDE SEQUENCE [LARGE SCALE GENOMIC DNA]</scope>
    <source>
        <strain evidence="1 2">Harvey</strain>
    </source>
</reference>
<proteinExistence type="predicted"/>
<evidence type="ECO:0000313" key="1">
    <source>
        <dbReference type="EMBL" id="EUA92566.1"/>
    </source>
</evidence>
<protein>
    <submittedName>
        <fullName evidence="1">Uncharacterized protein</fullName>
    </submittedName>
</protein>
<keyword evidence="2" id="KW-1185">Reference proteome</keyword>
<name>A0ABP3ARM9_MYCUL</name>
<sequence length="46" mass="5164">MSQPGAVNIARSIDNISEREPAPRRRRIRATWRRVCLINGVSGVFG</sequence>
<dbReference type="Proteomes" id="UP000020681">
    <property type="component" value="Unassembled WGS sequence"/>
</dbReference>
<comment type="caution">
    <text evidence="1">The sequence shown here is derived from an EMBL/GenBank/DDBJ whole genome shotgun (WGS) entry which is preliminary data.</text>
</comment>
<accession>A0ABP3ARM9</accession>
<organism evidence="1 2">
    <name type="scientific">Mycobacterium ulcerans str. Harvey</name>
    <dbReference type="NCBI Taxonomy" id="1299332"/>
    <lineage>
        <taxon>Bacteria</taxon>
        <taxon>Bacillati</taxon>
        <taxon>Actinomycetota</taxon>
        <taxon>Actinomycetes</taxon>
        <taxon>Mycobacteriales</taxon>
        <taxon>Mycobacteriaceae</taxon>
        <taxon>Mycobacterium</taxon>
        <taxon>Mycobacterium ulcerans group</taxon>
    </lineage>
</organism>
<gene>
    <name evidence="1" type="ORF">I551_0947</name>
</gene>
<dbReference type="EMBL" id="JAOL01000074">
    <property type="protein sequence ID" value="EUA92566.1"/>
    <property type="molecule type" value="Genomic_DNA"/>
</dbReference>